<dbReference type="OrthoDB" id="8625101at2759"/>
<dbReference type="AlphaFoldDB" id="A0A226DH87"/>
<dbReference type="SMART" id="SM01177">
    <property type="entry name" value="DUF4210"/>
    <property type="match status" value="1"/>
</dbReference>
<evidence type="ECO:0000256" key="2">
    <source>
        <dbReference type="SAM" id="MobiDB-lite"/>
    </source>
</evidence>
<comment type="caution">
    <text evidence="4">The sequence shown here is derived from an EMBL/GenBank/DDBJ whole genome shotgun (WGS) entry which is preliminary data.</text>
</comment>
<dbReference type="PANTHER" id="PTHR13199:SF11">
    <property type="entry name" value="PROTEIN ATOSSA"/>
    <property type="match status" value="1"/>
</dbReference>
<dbReference type="STRING" id="158441.A0A226DH87"/>
<dbReference type="InterPro" id="IPR025261">
    <property type="entry name" value="Atos-like_cons_dom"/>
</dbReference>
<evidence type="ECO:0000256" key="1">
    <source>
        <dbReference type="ARBA" id="ARBA00034497"/>
    </source>
</evidence>
<comment type="similarity">
    <text evidence="1">Belongs to the ATOS family.</text>
</comment>
<evidence type="ECO:0000259" key="3">
    <source>
        <dbReference type="SMART" id="SM01177"/>
    </source>
</evidence>
<evidence type="ECO:0000313" key="4">
    <source>
        <dbReference type="EMBL" id="OXA43546.1"/>
    </source>
</evidence>
<feature type="region of interest" description="Disordered" evidence="2">
    <location>
        <begin position="285"/>
        <end position="312"/>
    </location>
</feature>
<dbReference type="Pfam" id="PF13889">
    <property type="entry name" value="Chromosome_seg"/>
    <property type="match status" value="1"/>
</dbReference>
<feature type="region of interest" description="Disordered" evidence="2">
    <location>
        <begin position="371"/>
        <end position="427"/>
    </location>
</feature>
<gene>
    <name evidence="4" type="ORF">Fcan01_21591</name>
</gene>
<dbReference type="InterPro" id="IPR051506">
    <property type="entry name" value="ATOS_Transcription_Regulators"/>
</dbReference>
<dbReference type="OMA" id="HSDIRMI"/>
<feature type="compositionally biased region" description="Low complexity" evidence="2">
    <location>
        <begin position="441"/>
        <end position="464"/>
    </location>
</feature>
<dbReference type="InterPro" id="IPR033473">
    <property type="entry name" value="Atos-like_C"/>
</dbReference>
<feature type="region of interest" description="Disordered" evidence="2">
    <location>
        <begin position="441"/>
        <end position="466"/>
    </location>
</feature>
<dbReference type="PANTHER" id="PTHR13199">
    <property type="entry name" value="GH03947P"/>
    <property type="match status" value="1"/>
</dbReference>
<keyword evidence="5" id="KW-1185">Reference proteome</keyword>
<dbReference type="EMBL" id="LNIX01000021">
    <property type="protein sequence ID" value="OXA43546.1"/>
    <property type="molecule type" value="Genomic_DNA"/>
</dbReference>
<evidence type="ECO:0000313" key="5">
    <source>
        <dbReference type="Proteomes" id="UP000198287"/>
    </source>
</evidence>
<feature type="domain" description="Atos-like conserved" evidence="3">
    <location>
        <begin position="544"/>
        <end position="603"/>
    </location>
</feature>
<reference evidence="4 5" key="1">
    <citation type="submission" date="2015-12" db="EMBL/GenBank/DDBJ databases">
        <title>The genome of Folsomia candida.</title>
        <authorList>
            <person name="Faddeeva A."/>
            <person name="Derks M.F."/>
            <person name="Anvar Y."/>
            <person name="Smit S."/>
            <person name="Van Straalen N."/>
            <person name="Roelofs D."/>
        </authorList>
    </citation>
    <scope>NUCLEOTIDE SEQUENCE [LARGE SCALE GENOMIC DNA]</scope>
    <source>
        <strain evidence="4 5">VU population</strain>
        <tissue evidence="4">Whole body</tissue>
    </source>
</reference>
<sequence>MSTPSRTASSGGSISGSVVPLKRLKIDENATDKDILTVLKMHSSVDVEPDPQEVEVELGLLIVEGRKPTTSSPKGFEEGPHIHLQKGPRNHVCNAQNHLCAREASFRKHVQVLWSNNVPLCIEVLLCSDCPCGKEKATSPEVSPLVDPAYTLLEQWTLTSYPKRVGGGSGGIGGEIDAGGDAVTAGRGVTNGRGILHAVRSFLHFSQLSAWLALSKGESPKNIMYRVTIPGENFVSKFVQTPEDHEFPTVQFKKYVMKVSVKSLPRLGSVPMSSCTSLMCTTTRSQVKRSQSPPVGEIIRGGESPRPRPYAPGRFLIPTPARLAMATMYSSGRCVVRHSGIAPVAGNNRVKQRQLRKEQRNERLLEYMHSLHGNSGSSLDQSQEGPSSSGDQQEGNDHDSDYLTDQESGSESPQPGKYQPDVSTQEGDQLEVGDWISKQQQPIISLSSSSSSSSPSSSSAISIPRTRPIPTLSEKIDFLKSLDTAATRLFHRNTGLPLTSSPAPLRKGQDRFDFDSSLVSNSRIISRFRRGCHPPRFSEATRSLLGSFEESVLNGRIEPVSTVQGFTAEIGASGSFCPRHVHLPVTVFFYTFCDNDKISTPYLAHVDLGDQGYCVPRKGTVQVTLFNPLRTVIKMFVVQFNLESLPNNSQTFLRQRTYFMPLGESDSHPSAQKWLRYLIHLRFASNQSGQIFLHTDIRMVIFRKTDADTATGFDVVQTPHELRSFTYAPHNPKFSPRFNQATNTITTSTLDTTVPGYYANQDKSPKEMRKFIPKKIIFKNGNTKFPPRNHHHHNNNNNIDQSEEQQVDANRHEQHDQDDDECGEQEYEYDFEPCKNHSEIEIIV</sequence>
<dbReference type="Proteomes" id="UP000198287">
    <property type="component" value="Unassembled WGS sequence"/>
</dbReference>
<feature type="compositionally biased region" description="Polar residues" evidence="2">
    <location>
        <begin position="372"/>
        <end position="393"/>
    </location>
</feature>
<protein>
    <recommendedName>
        <fullName evidence="3">Atos-like conserved domain-containing protein</fullName>
    </recommendedName>
</protein>
<organism evidence="4 5">
    <name type="scientific">Folsomia candida</name>
    <name type="common">Springtail</name>
    <dbReference type="NCBI Taxonomy" id="158441"/>
    <lineage>
        <taxon>Eukaryota</taxon>
        <taxon>Metazoa</taxon>
        <taxon>Ecdysozoa</taxon>
        <taxon>Arthropoda</taxon>
        <taxon>Hexapoda</taxon>
        <taxon>Collembola</taxon>
        <taxon>Entomobryomorpha</taxon>
        <taxon>Isotomoidea</taxon>
        <taxon>Isotomidae</taxon>
        <taxon>Proisotominae</taxon>
        <taxon>Folsomia</taxon>
    </lineage>
</organism>
<feature type="compositionally biased region" description="Acidic residues" evidence="2">
    <location>
        <begin position="816"/>
        <end position="831"/>
    </location>
</feature>
<feature type="region of interest" description="Disordered" evidence="2">
    <location>
        <begin position="781"/>
        <end position="835"/>
    </location>
</feature>
<accession>A0A226DH87</accession>
<feature type="compositionally biased region" description="Polar residues" evidence="2">
    <location>
        <begin position="403"/>
        <end position="413"/>
    </location>
</feature>
<name>A0A226DH87_FOLCA</name>
<proteinExistence type="inferred from homology"/>
<dbReference type="Pfam" id="PF13915">
    <property type="entry name" value="DUF4210"/>
    <property type="match status" value="1"/>
</dbReference>